<dbReference type="RefSeq" id="XP_031852360.1">
    <property type="nucleotide sequence ID" value="XM_031996469.1"/>
</dbReference>
<evidence type="ECO:0000256" key="2">
    <source>
        <dbReference type="ARBA" id="ARBA00023128"/>
    </source>
</evidence>
<dbReference type="Pfam" id="PF01161">
    <property type="entry name" value="PBP"/>
    <property type="match status" value="1"/>
</dbReference>
<dbReference type="InterPro" id="IPR036610">
    <property type="entry name" value="PEBP-like_sf"/>
</dbReference>
<accession>A0A5E8BB13</accession>
<dbReference type="CDD" id="cd00866">
    <property type="entry name" value="PEBP_euk"/>
    <property type="match status" value="1"/>
</dbReference>
<dbReference type="PANTHER" id="PTHR11362:SF82">
    <property type="entry name" value="PHOSPHATIDYLETHANOLAMINE-BINDING PROTEIN 4"/>
    <property type="match status" value="1"/>
</dbReference>
<evidence type="ECO:0000313" key="6">
    <source>
        <dbReference type="EMBL" id="VVT48377.1"/>
    </source>
</evidence>
<dbReference type="Proteomes" id="UP000398389">
    <property type="component" value="Unassembled WGS sequence"/>
</dbReference>
<dbReference type="AlphaFoldDB" id="A0A5E8BB13"/>
<keyword evidence="2" id="KW-0496">Mitochondrion</keyword>
<dbReference type="Gene3D" id="1.20.58.1180">
    <property type="match status" value="1"/>
</dbReference>
<dbReference type="Gene3D" id="3.90.280.10">
    <property type="entry name" value="PEBP-like"/>
    <property type="match status" value="1"/>
</dbReference>
<dbReference type="OrthoDB" id="2153661at2759"/>
<keyword evidence="7" id="KW-1185">Reference proteome</keyword>
<comment type="function">
    <text evidence="3">Component of the mitochondrial ribosome (mitoribosome), a dedicated translation machinery responsible for the synthesis of mitochondrial genome-encoded proteins, including at least some of the essential transmembrane subunits of the mitochondrial respiratory chain. The mitoribosomes are attached to the mitochondrial inner membrane and translation products are cotranslationally integrated into the membrane.</text>
</comment>
<name>A0A5E8BB13_9ASCO</name>
<gene>
    <name evidence="6" type="ORF">SAPINGB_P001749</name>
</gene>
<dbReference type="EMBL" id="CABVLU010000002">
    <property type="protein sequence ID" value="VVT48377.1"/>
    <property type="molecule type" value="Genomic_DNA"/>
</dbReference>
<comment type="subcellular location">
    <subcellularLocation>
        <location evidence="1">Mitochondrion</location>
    </subcellularLocation>
</comment>
<evidence type="ECO:0000256" key="1">
    <source>
        <dbReference type="ARBA" id="ARBA00004173"/>
    </source>
</evidence>
<dbReference type="FunFam" id="3.90.280.10:FF:000004">
    <property type="entry name" value="Mitochondrial large ribosomal subunit YmL35"/>
    <property type="match status" value="1"/>
</dbReference>
<protein>
    <recommendedName>
        <fullName evidence="5">Large ribosomal subunit protein mL38</fullName>
    </recommendedName>
</protein>
<dbReference type="SUPFAM" id="SSF49777">
    <property type="entry name" value="PEBP-like"/>
    <property type="match status" value="1"/>
</dbReference>
<dbReference type="InterPro" id="IPR035810">
    <property type="entry name" value="PEBP_euk"/>
</dbReference>
<comment type="similarity">
    <text evidence="4">Belongs to the phosphatidylethanolamine-binding protein family. Mitochondrion-specific ribosomal protein mL38 subfamily.</text>
</comment>
<evidence type="ECO:0000313" key="7">
    <source>
        <dbReference type="Proteomes" id="UP000398389"/>
    </source>
</evidence>
<reference evidence="6 7" key="1">
    <citation type="submission" date="2019-09" db="EMBL/GenBank/DDBJ databases">
        <authorList>
            <person name="Brejova B."/>
        </authorList>
    </citation>
    <scope>NUCLEOTIDE SEQUENCE [LARGE SCALE GENOMIC DNA]</scope>
</reference>
<evidence type="ECO:0000256" key="4">
    <source>
        <dbReference type="ARBA" id="ARBA00038016"/>
    </source>
</evidence>
<sequence length="385" mass="44371">MLQISKKFIPRVQNGLLGFRFFGVSAFLFQNVAEEQMRSHDASVGETKPSSFTIKNPKMRKAVLQGYKEFSGPPSLKSRTSRARYTTPIGLDEVFPLAYNILQEHQQKLYSKATDLKQQICSTPQTDLESVKYLKSELSKTLISAEIDNPEVQYNYKIGQIDWEQPVYRHLAKHEWLNYDLLVLMQRLESLSVIPDTEPTLDPKVQVKLQFPGYVNKYVTPGAMLPSVVCSRPPYLEIQEFEEVAQDCLYTVVIVDPDTPDLENDSYTTTLHWAVSNIPLSLSEPVVELEKSDELLTYIPPIPEKNTGNHRYSVWVYRQNEKIDIKSIPNNLVSRENFKIRDFSSQLNLTAVGAHLWRCHFDRSTEKVREKYGLQSGRVFTRTRQ</sequence>
<organism evidence="6 7">
    <name type="scientific">Magnusiomyces paraingens</name>
    <dbReference type="NCBI Taxonomy" id="2606893"/>
    <lineage>
        <taxon>Eukaryota</taxon>
        <taxon>Fungi</taxon>
        <taxon>Dikarya</taxon>
        <taxon>Ascomycota</taxon>
        <taxon>Saccharomycotina</taxon>
        <taxon>Dipodascomycetes</taxon>
        <taxon>Dipodascales</taxon>
        <taxon>Dipodascaceae</taxon>
        <taxon>Magnusiomyces</taxon>
    </lineage>
</organism>
<dbReference type="InterPro" id="IPR008914">
    <property type="entry name" value="PEBP"/>
</dbReference>
<evidence type="ECO:0000256" key="5">
    <source>
        <dbReference type="ARBA" id="ARBA00039444"/>
    </source>
</evidence>
<proteinExistence type="inferred from homology"/>
<dbReference type="GeneID" id="43580569"/>
<dbReference type="PANTHER" id="PTHR11362">
    <property type="entry name" value="PHOSPHATIDYLETHANOLAMINE-BINDING PROTEIN"/>
    <property type="match status" value="1"/>
</dbReference>
<dbReference type="GO" id="GO:0005739">
    <property type="term" value="C:mitochondrion"/>
    <property type="evidence" value="ECO:0007669"/>
    <property type="project" value="UniProtKB-SubCell"/>
</dbReference>
<evidence type="ECO:0000256" key="3">
    <source>
        <dbReference type="ARBA" id="ARBA00037226"/>
    </source>
</evidence>